<feature type="chain" id="PRO_5019253977" description="Transmembrane protein" evidence="1">
    <location>
        <begin position="23"/>
        <end position="66"/>
    </location>
</feature>
<evidence type="ECO:0000313" key="2">
    <source>
        <dbReference type="EMBL" id="RPD37130.1"/>
    </source>
</evidence>
<evidence type="ECO:0000256" key="1">
    <source>
        <dbReference type="SAM" id="SignalP"/>
    </source>
</evidence>
<dbReference type="Proteomes" id="UP000236895">
    <property type="component" value="Unassembled WGS sequence"/>
</dbReference>
<evidence type="ECO:0000313" key="3">
    <source>
        <dbReference type="Proteomes" id="UP000236895"/>
    </source>
</evidence>
<organism evidence="2 3">
    <name type="scientific">Candidatus Liberibacter solanacearum</name>
    <dbReference type="NCBI Taxonomy" id="556287"/>
    <lineage>
        <taxon>Bacteria</taxon>
        <taxon>Pseudomonadati</taxon>
        <taxon>Pseudomonadota</taxon>
        <taxon>Alphaproteobacteria</taxon>
        <taxon>Hyphomicrobiales</taxon>
        <taxon>Rhizobiaceae</taxon>
        <taxon>Liberibacter</taxon>
    </lineage>
</organism>
<proteinExistence type="predicted"/>
<dbReference type="AlphaFoldDB" id="A0A424FLU1"/>
<keyword evidence="1" id="KW-0732">Signal</keyword>
<feature type="signal peptide" evidence="1">
    <location>
        <begin position="1"/>
        <end position="22"/>
    </location>
</feature>
<comment type="caution">
    <text evidence="2">The sequence shown here is derived from an EMBL/GenBank/DDBJ whole genome shotgun (WGS) entry which is preliminary data.</text>
</comment>
<gene>
    <name evidence="2" type="ORF">C0030_004155</name>
</gene>
<dbReference type="RefSeq" id="WP_103847631.1">
    <property type="nucleotide sequence ID" value="NZ_PKRU02000024.1"/>
</dbReference>
<protein>
    <recommendedName>
        <fullName evidence="4">Transmembrane protein</fullName>
    </recommendedName>
</protein>
<dbReference type="EMBL" id="PKRU02000024">
    <property type="protein sequence ID" value="RPD37130.1"/>
    <property type="molecule type" value="Genomic_DNA"/>
</dbReference>
<sequence>MFRSIALGLGMLFMFAGSPAFAAKIGYCHGYGKTQVVGCKDIHVKGYCKRNGTCVKDYYRCSPGRY</sequence>
<accession>A0A424FLU1</accession>
<name>A0A424FLU1_9HYPH</name>
<reference evidence="2 3" key="1">
    <citation type="submission" date="2018-11" db="EMBL/GenBank/DDBJ databases">
        <title>Genome Analysis of Haplotype D of Candidatus Liberibacter Solanacearum.</title>
        <authorList>
            <person name="Katsir L."/>
            <person name="Ruan Z."/>
            <person name="Santos Garcia D."/>
            <person name="Piasezky A."/>
            <person name="Jiang J."/>
            <person name="Sela N."/>
            <person name="Freilich S."/>
            <person name="Bahar O."/>
        </authorList>
    </citation>
    <scope>NUCLEOTIDE SEQUENCE [LARGE SCALE GENOMIC DNA]</scope>
    <source>
        <strain evidence="3">haplotype D1</strain>
    </source>
</reference>
<evidence type="ECO:0008006" key="4">
    <source>
        <dbReference type="Google" id="ProtNLM"/>
    </source>
</evidence>